<dbReference type="Proteomes" id="UP000494106">
    <property type="component" value="Unassembled WGS sequence"/>
</dbReference>
<feature type="compositionally biased region" description="Basic and acidic residues" evidence="1">
    <location>
        <begin position="104"/>
        <end position="113"/>
    </location>
</feature>
<dbReference type="AlphaFoldDB" id="A0A8S0ZYU7"/>
<evidence type="ECO:0000313" key="3">
    <source>
        <dbReference type="EMBL" id="CAB3237598.1"/>
    </source>
</evidence>
<sequence>MEVPSEDAGELFKNVEMNLQSEFQSCACRVQDLFQNSPYVHPDYWKDKPVKKLTEAAKEVLPKLGYHGRNKYKYAFHEPWRPLDRMTLLAQAEKEEQLDGASGDAKEAEKQTS</sequence>
<evidence type="ECO:0000313" key="2">
    <source>
        <dbReference type="EMBL" id="CAB3232787.1"/>
    </source>
</evidence>
<name>A0A8S0ZYU7_ARCPL</name>
<dbReference type="EMBL" id="CADEBD010000291">
    <property type="protein sequence ID" value="CAB3232787.1"/>
    <property type="molecule type" value="Genomic_DNA"/>
</dbReference>
<gene>
    <name evidence="2" type="ORF">APLA_LOCUS5827</name>
    <name evidence="3" type="ORF">APLA_LOCUS6976</name>
</gene>
<dbReference type="EMBL" id="CADEBC010000492">
    <property type="protein sequence ID" value="CAB3237598.1"/>
    <property type="molecule type" value="Genomic_DNA"/>
</dbReference>
<dbReference type="OrthoDB" id="7479924at2759"/>
<proteinExistence type="predicted"/>
<accession>A0A8S0ZYU7</accession>
<feature type="region of interest" description="Disordered" evidence="1">
    <location>
        <begin position="91"/>
        <end position="113"/>
    </location>
</feature>
<evidence type="ECO:0000313" key="5">
    <source>
        <dbReference type="Proteomes" id="UP000494256"/>
    </source>
</evidence>
<comment type="caution">
    <text evidence="3">The sequence shown here is derived from an EMBL/GenBank/DDBJ whole genome shotgun (WGS) entry which is preliminary data.</text>
</comment>
<evidence type="ECO:0000256" key="1">
    <source>
        <dbReference type="SAM" id="MobiDB-lite"/>
    </source>
</evidence>
<organism evidence="3 4">
    <name type="scientific">Arctia plantaginis</name>
    <name type="common">Wood tiger moth</name>
    <name type="synonym">Phalaena plantaginis</name>
    <dbReference type="NCBI Taxonomy" id="874455"/>
    <lineage>
        <taxon>Eukaryota</taxon>
        <taxon>Metazoa</taxon>
        <taxon>Ecdysozoa</taxon>
        <taxon>Arthropoda</taxon>
        <taxon>Hexapoda</taxon>
        <taxon>Insecta</taxon>
        <taxon>Pterygota</taxon>
        <taxon>Neoptera</taxon>
        <taxon>Endopterygota</taxon>
        <taxon>Lepidoptera</taxon>
        <taxon>Glossata</taxon>
        <taxon>Ditrysia</taxon>
        <taxon>Noctuoidea</taxon>
        <taxon>Erebidae</taxon>
        <taxon>Arctiinae</taxon>
        <taxon>Arctia</taxon>
    </lineage>
</organism>
<keyword evidence="4" id="KW-1185">Reference proteome</keyword>
<dbReference type="Proteomes" id="UP000494256">
    <property type="component" value="Unassembled WGS sequence"/>
</dbReference>
<reference evidence="4 5" key="1">
    <citation type="submission" date="2020-04" db="EMBL/GenBank/DDBJ databases">
        <authorList>
            <person name="Wallbank WR R."/>
            <person name="Pardo Diaz C."/>
            <person name="Kozak K."/>
            <person name="Martin S."/>
            <person name="Jiggins C."/>
            <person name="Moest M."/>
            <person name="Warren A I."/>
            <person name="Byers J.R.P. K."/>
            <person name="Montejo-Kovacevich G."/>
            <person name="Yen C E."/>
        </authorList>
    </citation>
    <scope>NUCLEOTIDE SEQUENCE [LARGE SCALE GENOMIC DNA]</scope>
</reference>
<evidence type="ECO:0000313" key="4">
    <source>
        <dbReference type="Proteomes" id="UP000494106"/>
    </source>
</evidence>
<protein>
    <submittedName>
        <fullName evidence="3">Uncharacterized protein</fullName>
    </submittedName>
</protein>